<proteinExistence type="inferred from homology"/>
<evidence type="ECO:0000259" key="3">
    <source>
        <dbReference type="SMART" id="SM00822"/>
    </source>
</evidence>
<dbReference type="InterPro" id="IPR057326">
    <property type="entry name" value="KR_dom"/>
</dbReference>
<dbReference type="PROSITE" id="PS00061">
    <property type="entry name" value="ADH_SHORT"/>
    <property type="match status" value="1"/>
</dbReference>
<dbReference type="InterPro" id="IPR020904">
    <property type="entry name" value="Sc_DH/Rdtase_CS"/>
</dbReference>
<name>A0ABW6NCC3_9NOCA</name>
<protein>
    <submittedName>
        <fullName evidence="4">SDR family oxidoreductase</fullName>
    </submittedName>
</protein>
<dbReference type="PANTHER" id="PTHR48107:SF7">
    <property type="entry name" value="RE15974P"/>
    <property type="match status" value="1"/>
</dbReference>
<evidence type="ECO:0000313" key="4">
    <source>
        <dbReference type="EMBL" id="MFF0452780.1"/>
    </source>
</evidence>
<dbReference type="Pfam" id="PF13561">
    <property type="entry name" value="adh_short_C2"/>
    <property type="match status" value="1"/>
</dbReference>
<dbReference type="SUPFAM" id="SSF51735">
    <property type="entry name" value="NAD(P)-binding Rossmann-fold domains"/>
    <property type="match status" value="1"/>
</dbReference>
<comment type="caution">
    <text evidence="4">The sequence shown here is derived from an EMBL/GenBank/DDBJ whole genome shotgun (WGS) entry which is preliminary data.</text>
</comment>
<dbReference type="Proteomes" id="UP001601521">
    <property type="component" value="Unassembled WGS sequence"/>
</dbReference>
<gene>
    <name evidence="4" type="ORF">ACFYTH_05345</name>
</gene>
<evidence type="ECO:0000256" key="1">
    <source>
        <dbReference type="ARBA" id="ARBA00006484"/>
    </source>
</evidence>
<evidence type="ECO:0000256" key="2">
    <source>
        <dbReference type="ARBA" id="ARBA00023002"/>
    </source>
</evidence>
<dbReference type="InterPro" id="IPR002347">
    <property type="entry name" value="SDR_fam"/>
</dbReference>
<dbReference type="EMBL" id="JBIALX010000002">
    <property type="protein sequence ID" value="MFF0452780.1"/>
    <property type="molecule type" value="Genomic_DNA"/>
</dbReference>
<keyword evidence="2" id="KW-0560">Oxidoreductase</keyword>
<dbReference type="PANTHER" id="PTHR48107">
    <property type="entry name" value="NADPH-DEPENDENT ALDEHYDE REDUCTASE-LIKE PROTEIN, CHLOROPLASTIC-RELATED"/>
    <property type="match status" value="1"/>
</dbReference>
<reference evidence="4 5" key="1">
    <citation type="submission" date="2024-10" db="EMBL/GenBank/DDBJ databases">
        <title>The Natural Products Discovery Center: Release of the First 8490 Sequenced Strains for Exploring Actinobacteria Biosynthetic Diversity.</title>
        <authorList>
            <person name="Kalkreuter E."/>
            <person name="Kautsar S.A."/>
            <person name="Yang D."/>
            <person name="Bader C.D."/>
            <person name="Teijaro C.N."/>
            <person name="Fluegel L."/>
            <person name="Davis C.M."/>
            <person name="Simpson J.R."/>
            <person name="Lauterbach L."/>
            <person name="Steele A.D."/>
            <person name="Gui C."/>
            <person name="Meng S."/>
            <person name="Li G."/>
            <person name="Viehrig K."/>
            <person name="Ye F."/>
            <person name="Su P."/>
            <person name="Kiefer A.F."/>
            <person name="Nichols A."/>
            <person name="Cepeda A.J."/>
            <person name="Yan W."/>
            <person name="Fan B."/>
            <person name="Jiang Y."/>
            <person name="Adhikari A."/>
            <person name="Zheng C.-J."/>
            <person name="Schuster L."/>
            <person name="Cowan T.M."/>
            <person name="Smanski M.J."/>
            <person name="Chevrette M.G."/>
            <person name="De Carvalho L.P.S."/>
            <person name="Shen B."/>
        </authorList>
    </citation>
    <scope>NUCLEOTIDE SEQUENCE [LARGE SCALE GENOMIC DNA]</scope>
    <source>
        <strain evidence="4 5">NPDC004550</strain>
    </source>
</reference>
<dbReference type="InterPro" id="IPR036291">
    <property type="entry name" value="NAD(P)-bd_dom_sf"/>
</dbReference>
<feature type="domain" description="Ketoreductase" evidence="3">
    <location>
        <begin position="2"/>
        <end position="185"/>
    </location>
</feature>
<evidence type="ECO:0000313" key="5">
    <source>
        <dbReference type="Proteomes" id="UP001601521"/>
    </source>
</evidence>
<keyword evidence="5" id="KW-1185">Reference proteome</keyword>
<dbReference type="SMART" id="SM00822">
    <property type="entry name" value="PKS_KR"/>
    <property type="match status" value="1"/>
</dbReference>
<dbReference type="PRINTS" id="PR00081">
    <property type="entry name" value="GDHRDH"/>
</dbReference>
<dbReference type="Gene3D" id="3.40.50.720">
    <property type="entry name" value="NAD(P)-binding Rossmann-like Domain"/>
    <property type="match status" value="1"/>
</dbReference>
<sequence>MPVAIVTGGSRGIGRAIAERLGADGATIVVNYQSNRSAAEQVVATIERSGGQGVAVQADVADPAQLRGLFDISEERFGRVDTLVNNVGTARFAAIAEATDEDYELMFSINTRTTFVALREAANRLRDHGRIVVISSGVTATHRPGAGLYSASKAAGEELVRVLAKELGPRGITVNTVLPGAIRTEALAAGRSPELTEQIIASTPLGRIGEPDDIADIVTFLASAAAGWITGETIHAGGGLF</sequence>
<organism evidence="4 5">
    <name type="scientific">Nocardia africana</name>
    <dbReference type="NCBI Taxonomy" id="134964"/>
    <lineage>
        <taxon>Bacteria</taxon>
        <taxon>Bacillati</taxon>
        <taxon>Actinomycetota</taxon>
        <taxon>Actinomycetes</taxon>
        <taxon>Mycobacteriales</taxon>
        <taxon>Nocardiaceae</taxon>
        <taxon>Nocardia</taxon>
    </lineage>
</organism>
<comment type="similarity">
    <text evidence="1">Belongs to the short-chain dehydrogenases/reductases (SDR) family.</text>
</comment>
<dbReference type="PRINTS" id="PR00080">
    <property type="entry name" value="SDRFAMILY"/>
</dbReference>
<dbReference type="RefSeq" id="WP_387249455.1">
    <property type="nucleotide sequence ID" value="NZ_JBIALX010000002.1"/>
</dbReference>
<accession>A0ABW6NCC3</accession>